<sequence>MVIGLKRAGWSIRQIAADTHLGASTVHRLWRRWLEQGNVAIYRNVGATRVTSARVDRRILRQAVAAPQATCTAILQHVQDTLDHSISTRTISRRLVANGLHSCRPLRRLPLTPPNRRQRLEWCRARSTWMTEWHRVVFSDESRFCLSSDSRRVRVWRRRGERSNPAAIVERPTVRQRGIMVWGAIAYDSRSPLLRIQGTMTAQRYVDDVLRPVTLPYLQGVPNALYQQDNARPHTARISQQALQDVQMLHWPPYSPDLSPIEPVIGRRLHALPQPRSEDELWQMVEREWRAIPQDPIRTLIDSLPRRVAACIAVRVKEEDRDYLRFLWWKNDHQIQVFRHKRVVFGVTCSPYLLGAVILHHLKGVSSEFGVLPQKLMECLYIDNCVTSVDTEAELVDLVEKSTEIFAKAKMDLRMWQFGPIHRVKEVYSRLPPSVDIERSEEASVLGMKWNLLEDTLNRMPGHRKRRQFKQTDAFTRGMVIGLKRAGWSIRQIAADTHLGASTVHRLWRRWLEQGNVAIYRNADATRVTSARVDRRIIRQAVAAPQATCTAILQHVQDTLDHSISTRTISRRLVANGLHSCRPLRRMPLTPPNRRQRLEWCRARSTWMTEWHRVVFSDESRFCLFSDSRRVRVWRRRGKRSNPAAIVERPTVRQCGIMVWGAIAYDYRSPLLRIQGTMTAQRYVDDVLRPVTLPYLQGVPNALYQQDNARPHTARISQQALQDVQMLPWPPYSPDLSPIEHVWDIIGRRLHALPQPRSEDELWQMVERERRAMPQDAIRTLIDSLPRRVAACIAVRDHLLFVPVSLCLPSFITFWPLFLGVPFSMSRSVFCDASQSAYAAAAFLRCPENKGVSVQLLMAKSRLGPLKKTTILGWNFLPVCWELDSAGTEPVYYWTDSTTALSWIKTNRQWGTFVNNRVKEICNTSGPNKWFYVPGGLNPADLPSRGCSVLQLKRTRWWEGPEWLKQPQDHWPKQLFHSDRTLVNLEIDRQVLVTTHVRTEVMPWFERFSNFTKIVRINAWIRRFIRNTQKFVPISRGDSINGLMIIRDDFGLIRIKSKLIERDDEYSFRYPVLLPTKHHVVTCLIREFHLKHCHAGVQILSAKLRENYWILNSRRSIRSVVSQCAKCRRFSSKPVKTIPIHLPLDRVRDATAFEILGVDLAVPLYLKNKTKAWIVQFTCAVFRAIHLELVTSLSTEAFIQDLRKFIARRGRPTVIYSDNGTNFVGANNALRALNWKKIVLDQNLHKINWKFIPPTAAWWGGWWERLIRSIKDLLVRILGHSSVYYEEMSTILCDVDATINSRPLTYIHEDSDGLIPLSPSMFLHDSKYVGVPDLDKLDSKKFQDRYRHCQRLREALRSRFRSEYLGQLVQKANERTPKLSVGVVVIVKVEDKRRLHWPMARIVELFPGRDGHSRVAKVRTKLGTHIRPVQKLYPLEVSSGDPILRSKGDTTIEEAH</sequence>
<dbReference type="Pfam" id="PF05380">
    <property type="entry name" value="Peptidase_A17"/>
    <property type="match status" value="1"/>
</dbReference>
<dbReference type="SUPFAM" id="SSF46689">
    <property type="entry name" value="Homeodomain-like"/>
    <property type="match status" value="2"/>
</dbReference>
<dbReference type="InterPro" id="IPR002492">
    <property type="entry name" value="Transposase_Tc1-like"/>
</dbReference>
<dbReference type="InterPro" id="IPR001584">
    <property type="entry name" value="Integrase_cat-core"/>
</dbReference>
<dbReference type="InterPro" id="IPR008042">
    <property type="entry name" value="Retrotrans_Pao"/>
</dbReference>
<dbReference type="Gene3D" id="3.30.420.10">
    <property type="entry name" value="Ribonuclease H-like superfamily/Ribonuclease H"/>
    <property type="match status" value="3"/>
</dbReference>
<accession>A0ABY6LSK3</accession>
<dbReference type="SUPFAM" id="SSF53098">
    <property type="entry name" value="Ribonuclease H-like"/>
    <property type="match status" value="1"/>
</dbReference>
<dbReference type="Proteomes" id="UP001235939">
    <property type="component" value="Chromosome X"/>
</dbReference>
<dbReference type="InterPro" id="IPR041588">
    <property type="entry name" value="Integrase_H2C2"/>
</dbReference>
<evidence type="ECO:0000256" key="1">
    <source>
        <dbReference type="ARBA" id="ARBA00004123"/>
    </source>
</evidence>
<reference evidence="3 4" key="1">
    <citation type="submission" date="2022-03" db="EMBL/GenBank/DDBJ databases">
        <title>A chromosomal length assembly of Cordylochernes scorpioides.</title>
        <authorList>
            <person name="Zeh D."/>
            <person name="Zeh J."/>
        </authorList>
    </citation>
    <scope>NUCLEOTIDE SEQUENCE [LARGE SCALE GENOMIC DNA]</scope>
    <source>
        <strain evidence="3">IN4F17</strain>
        <tissue evidence="3">Whole Body</tissue>
    </source>
</reference>
<dbReference type="PROSITE" id="PS50994">
    <property type="entry name" value="INTEGRASE"/>
    <property type="match status" value="1"/>
</dbReference>
<dbReference type="InterPro" id="IPR038717">
    <property type="entry name" value="Tc1-like_DDE_dom"/>
</dbReference>
<organism evidence="3 4">
    <name type="scientific">Cordylochernes scorpioides</name>
    <dbReference type="NCBI Taxonomy" id="51811"/>
    <lineage>
        <taxon>Eukaryota</taxon>
        <taxon>Metazoa</taxon>
        <taxon>Ecdysozoa</taxon>
        <taxon>Arthropoda</taxon>
        <taxon>Chelicerata</taxon>
        <taxon>Arachnida</taxon>
        <taxon>Pseudoscorpiones</taxon>
        <taxon>Cheliferoidea</taxon>
        <taxon>Chernetidae</taxon>
        <taxon>Cordylochernes</taxon>
    </lineage>
</organism>
<dbReference type="SUPFAM" id="SSF56672">
    <property type="entry name" value="DNA/RNA polymerases"/>
    <property type="match status" value="1"/>
</dbReference>
<dbReference type="InterPro" id="IPR043502">
    <property type="entry name" value="DNA/RNA_pol_sf"/>
</dbReference>
<dbReference type="Gene3D" id="1.10.340.70">
    <property type="match status" value="1"/>
</dbReference>
<dbReference type="Pfam" id="PF17921">
    <property type="entry name" value="Integrase_H2C2"/>
    <property type="match status" value="1"/>
</dbReference>
<dbReference type="EMBL" id="CP092886">
    <property type="protein sequence ID" value="UYV84066.1"/>
    <property type="molecule type" value="Genomic_DNA"/>
</dbReference>
<dbReference type="InterPro" id="IPR040676">
    <property type="entry name" value="DUF5641"/>
</dbReference>
<protein>
    <recommendedName>
        <fullName evidence="2">Integrase catalytic domain-containing protein</fullName>
    </recommendedName>
</protein>
<feature type="domain" description="Integrase catalytic" evidence="2">
    <location>
        <begin position="1135"/>
        <end position="1327"/>
    </location>
</feature>
<comment type="subcellular location">
    <subcellularLocation>
        <location evidence="1">Nucleus</location>
    </subcellularLocation>
</comment>
<evidence type="ECO:0000259" key="2">
    <source>
        <dbReference type="PROSITE" id="PS50994"/>
    </source>
</evidence>
<gene>
    <name evidence="3" type="ORF">LAZ67_X001042</name>
</gene>
<dbReference type="Pfam" id="PF18701">
    <property type="entry name" value="DUF5641"/>
    <property type="match status" value="1"/>
</dbReference>
<feature type="non-terminal residue" evidence="3">
    <location>
        <position position="1"/>
    </location>
</feature>
<evidence type="ECO:0000313" key="3">
    <source>
        <dbReference type="EMBL" id="UYV84066.1"/>
    </source>
</evidence>
<name>A0ABY6LSK3_9ARAC</name>
<dbReference type="PANTHER" id="PTHR47331">
    <property type="entry name" value="PHD-TYPE DOMAIN-CONTAINING PROTEIN"/>
    <property type="match status" value="1"/>
</dbReference>
<dbReference type="Pfam" id="PF01498">
    <property type="entry name" value="HTH_Tnp_Tc3_2"/>
    <property type="match status" value="2"/>
</dbReference>
<dbReference type="PANTHER" id="PTHR47331:SF1">
    <property type="entry name" value="GAG-LIKE PROTEIN"/>
    <property type="match status" value="1"/>
</dbReference>
<dbReference type="InterPro" id="IPR012337">
    <property type="entry name" value="RNaseH-like_sf"/>
</dbReference>
<evidence type="ECO:0000313" key="4">
    <source>
        <dbReference type="Proteomes" id="UP001235939"/>
    </source>
</evidence>
<dbReference type="InterPro" id="IPR036397">
    <property type="entry name" value="RNaseH_sf"/>
</dbReference>
<proteinExistence type="predicted"/>
<keyword evidence="4" id="KW-1185">Reference proteome</keyword>
<dbReference type="InterPro" id="IPR009057">
    <property type="entry name" value="Homeodomain-like_sf"/>
</dbReference>
<dbReference type="Pfam" id="PF13358">
    <property type="entry name" value="DDE_3"/>
    <property type="match status" value="2"/>
</dbReference>